<evidence type="ECO:0000313" key="5">
    <source>
        <dbReference type="EMBL" id="MBY5957354.1"/>
    </source>
</evidence>
<dbReference type="InterPro" id="IPR032164">
    <property type="entry name" value="DUF5000"/>
</dbReference>
<dbReference type="Gene3D" id="2.60.120.260">
    <property type="entry name" value="Galactose-binding domain-like"/>
    <property type="match status" value="1"/>
</dbReference>
<proteinExistence type="predicted"/>
<protein>
    <submittedName>
        <fullName evidence="5">DUF5126 domain-containing protein</fullName>
    </submittedName>
</protein>
<feature type="domain" description="DUF5126" evidence="4">
    <location>
        <begin position="140"/>
        <end position="242"/>
    </location>
</feature>
<comment type="caution">
    <text evidence="5">The sequence shown here is derived from an EMBL/GenBank/DDBJ whole genome shotgun (WGS) entry which is preliminary data.</text>
</comment>
<evidence type="ECO:0000259" key="2">
    <source>
        <dbReference type="Pfam" id="PF16323"/>
    </source>
</evidence>
<dbReference type="EMBL" id="JAHVHU010000004">
    <property type="protein sequence ID" value="MBY5957354.1"/>
    <property type="molecule type" value="Genomic_DNA"/>
</dbReference>
<keyword evidence="1" id="KW-0472">Membrane</keyword>
<organism evidence="5 6">
    <name type="scientific">Membranihabitans marinus</name>
    <dbReference type="NCBI Taxonomy" id="1227546"/>
    <lineage>
        <taxon>Bacteria</taxon>
        <taxon>Pseudomonadati</taxon>
        <taxon>Bacteroidota</taxon>
        <taxon>Saprospiria</taxon>
        <taxon>Saprospirales</taxon>
        <taxon>Saprospiraceae</taxon>
        <taxon>Membranihabitans</taxon>
    </lineage>
</organism>
<dbReference type="Pfam" id="PF16323">
    <property type="entry name" value="DUF4959"/>
    <property type="match status" value="1"/>
</dbReference>
<dbReference type="InterPro" id="IPR032527">
    <property type="entry name" value="DUF4959"/>
</dbReference>
<evidence type="ECO:0000259" key="4">
    <source>
        <dbReference type="Pfam" id="PF17166"/>
    </source>
</evidence>
<dbReference type="RefSeq" id="WP_222578873.1">
    <property type="nucleotide sequence ID" value="NZ_JAHVHU010000004.1"/>
</dbReference>
<evidence type="ECO:0000313" key="6">
    <source>
        <dbReference type="Proteomes" id="UP000753961"/>
    </source>
</evidence>
<dbReference type="Pfam" id="PF17166">
    <property type="entry name" value="DUF5126"/>
    <property type="match status" value="1"/>
</dbReference>
<dbReference type="AlphaFoldDB" id="A0A953HK45"/>
<gene>
    <name evidence="5" type="ORF">KUV50_04345</name>
</gene>
<keyword evidence="1" id="KW-1133">Transmembrane helix</keyword>
<dbReference type="Proteomes" id="UP000753961">
    <property type="component" value="Unassembled WGS sequence"/>
</dbReference>
<sequence length="411" mass="45948">MKFTYSSKQVLIPLNTDFGLWGFILFFALSMTLISCGKENLNVPLDNDSVAPSPVTNIQWEAIPGGAVITYTIPTDSDLLYVLGEYEIRPGVPQEQKTSFYERQMTLRGFGDTKEHEVKLYAVDRSGNKSEPVSVRITPLTSPVQQAFESLDYYSDFGGITVSLLNESQDNLVISILTKDSLGDWEDYDNFYSGLPEIDFSIRGLPAEPVVFGVYIKDRWQNVSDTLEKELTPLFEEELDKTRFRELRLPGDGANTWDLSALWDNVTTRYNGFRTADNEGLPTHFNIDLGVKAKLSRFRTWQVHDGREYSASNARLFELWGSNEPSPDGSYEGWTKLGEYEVKKPSGLPVGEISNEDIASAAAGDEHTVPISAPAIRYVRIKIIATFIAPPNASTGGAWMVETGFWGNEVE</sequence>
<keyword evidence="1" id="KW-0812">Transmembrane</keyword>
<evidence type="ECO:0000259" key="3">
    <source>
        <dbReference type="Pfam" id="PF16391"/>
    </source>
</evidence>
<reference evidence="5" key="1">
    <citation type="submission" date="2021-06" db="EMBL/GenBank/DDBJ databases">
        <title>44 bacteria genomes isolated from Dapeng, Shenzhen.</title>
        <authorList>
            <person name="Zheng W."/>
            <person name="Yu S."/>
            <person name="Huang Y."/>
        </authorList>
    </citation>
    <scope>NUCLEOTIDE SEQUENCE</scope>
    <source>
        <strain evidence="5">DP5N28-2</strain>
    </source>
</reference>
<feature type="domain" description="DUF5000" evidence="3">
    <location>
        <begin position="263"/>
        <end position="407"/>
    </location>
</feature>
<dbReference type="Pfam" id="PF16391">
    <property type="entry name" value="DUF5000"/>
    <property type="match status" value="1"/>
</dbReference>
<keyword evidence="6" id="KW-1185">Reference proteome</keyword>
<feature type="transmembrane region" description="Helical" evidence="1">
    <location>
        <begin position="12"/>
        <end position="34"/>
    </location>
</feature>
<dbReference type="InterPro" id="IPR033431">
    <property type="entry name" value="DUF5126"/>
</dbReference>
<feature type="domain" description="DUF4959" evidence="2">
    <location>
        <begin position="35"/>
        <end position="139"/>
    </location>
</feature>
<accession>A0A953HK45</accession>
<evidence type="ECO:0000256" key="1">
    <source>
        <dbReference type="SAM" id="Phobius"/>
    </source>
</evidence>
<name>A0A953HK45_9BACT</name>